<name>A0A2X0JU96_9ACTN</name>
<sequence>DAAEQLLRKSPLTTGQGALLRCALISRAMEPDFAIPDLSGAVLLTQAGQEVLRASGGIAQPATGAPCTPETRFRIASLSKQFTAAAAMLLVQDGVLSLEQPIADLLEVCPAAWSGITLHHLLSCSSGLCHWEALPGFDMHNPGTPDEFVDRLAKQPLLCAPGEEWNYSSPGFVIAALALQRVTGRPHHEFLAERIFEPLGMTSTGAGATVPAAGVSGTRGGVVVATPATADFPGAGDLSSTVHDLARYFAALDAGTLLSEESKRAIRTAHVPVPEAAGSDRLRLTAVGYGYGTFVGRMGGRPAHYHPGDVDGFRGLTLHVPALRAAVLVLSNRSEADVEEIAAQLLPYLPSGS</sequence>
<dbReference type="PANTHER" id="PTHR46825">
    <property type="entry name" value="D-ALANYL-D-ALANINE-CARBOXYPEPTIDASE/ENDOPEPTIDASE AMPH"/>
    <property type="match status" value="1"/>
</dbReference>
<dbReference type="InterPro" id="IPR050491">
    <property type="entry name" value="AmpC-like"/>
</dbReference>
<organism evidence="2 3">
    <name type="scientific">Streptacidiphilus pinicola</name>
    <dbReference type="NCBI Taxonomy" id="2219663"/>
    <lineage>
        <taxon>Bacteria</taxon>
        <taxon>Bacillati</taxon>
        <taxon>Actinomycetota</taxon>
        <taxon>Actinomycetes</taxon>
        <taxon>Kitasatosporales</taxon>
        <taxon>Streptomycetaceae</taxon>
        <taxon>Streptacidiphilus</taxon>
    </lineage>
</organism>
<evidence type="ECO:0000313" key="3">
    <source>
        <dbReference type="Proteomes" id="UP000248889"/>
    </source>
</evidence>
<dbReference type="AlphaFoldDB" id="A0A2X0JU96"/>
<keyword evidence="3" id="KW-1185">Reference proteome</keyword>
<proteinExistence type="predicted"/>
<dbReference type="PANTHER" id="PTHR46825:SF9">
    <property type="entry name" value="BETA-LACTAMASE-RELATED DOMAIN-CONTAINING PROTEIN"/>
    <property type="match status" value="1"/>
</dbReference>
<dbReference type="InterPro" id="IPR001466">
    <property type="entry name" value="Beta-lactam-related"/>
</dbReference>
<feature type="domain" description="Beta-lactamase-related" evidence="1">
    <location>
        <begin position="39"/>
        <end position="338"/>
    </location>
</feature>
<dbReference type="EMBL" id="QKYN01000230">
    <property type="protein sequence ID" value="RAG80445.1"/>
    <property type="molecule type" value="Genomic_DNA"/>
</dbReference>
<dbReference type="Proteomes" id="UP000248889">
    <property type="component" value="Unassembled WGS sequence"/>
</dbReference>
<dbReference type="Pfam" id="PF00144">
    <property type="entry name" value="Beta-lactamase"/>
    <property type="match status" value="1"/>
</dbReference>
<protein>
    <recommendedName>
        <fullName evidence="1">Beta-lactamase-related domain-containing protein</fullName>
    </recommendedName>
</protein>
<accession>A0A2X0JU96</accession>
<comment type="caution">
    <text evidence="2">The sequence shown here is derived from an EMBL/GenBank/DDBJ whole genome shotgun (WGS) entry which is preliminary data.</text>
</comment>
<dbReference type="RefSeq" id="WP_111507816.1">
    <property type="nucleotide sequence ID" value="NZ_QKYN01000230.1"/>
</dbReference>
<feature type="non-terminal residue" evidence="2">
    <location>
        <position position="1"/>
    </location>
</feature>
<reference evidence="2 3" key="1">
    <citation type="submission" date="2018-06" db="EMBL/GenBank/DDBJ databases">
        <title>Streptacidiphilus pinicola sp. nov., isolated from pine grove soil.</title>
        <authorList>
            <person name="Roh S.G."/>
            <person name="Park S."/>
            <person name="Kim M.-K."/>
            <person name="Yun B.-R."/>
            <person name="Park J."/>
            <person name="Kim M.J."/>
            <person name="Kim Y.S."/>
            <person name="Kim S.B."/>
        </authorList>
    </citation>
    <scope>NUCLEOTIDE SEQUENCE [LARGE SCALE GENOMIC DNA]</scope>
    <source>
        <strain evidence="2 3">MMS16-CNU450</strain>
    </source>
</reference>
<dbReference type="InterPro" id="IPR012338">
    <property type="entry name" value="Beta-lactam/transpept-like"/>
</dbReference>
<dbReference type="SUPFAM" id="SSF56601">
    <property type="entry name" value="beta-lactamase/transpeptidase-like"/>
    <property type="match status" value="1"/>
</dbReference>
<evidence type="ECO:0000313" key="2">
    <source>
        <dbReference type="EMBL" id="RAG80445.1"/>
    </source>
</evidence>
<gene>
    <name evidence="2" type="ORF">DN069_38020</name>
</gene>
<dbReference type="Gene3D" id="3.40.710.10">
    <property type="entry name" value="DD-peptidase/beta-lactamase superfamily"/>
    <property type="match status" value="1"/>
</dbReference>
<evidence type="ECO:0000259" key="1">
    <source>
        <dbReference type="Pfam" id="PF00144"/>
    </source>
</evidence>